<accession>A0A813PBV8</accession>
<keyword evidence="6" id="KW-1185">Reference proteome</keyword>
<dbReference type="Proteomes" id="UP000663832">
    <property type="component" value="Unassembled WGS sequence"/>
</dbReference>
<proteinExistence type="inferred from homology"/>
<protein>
    <submittedName>
        <fullName evidence="5">Uncharacterized protein</fullName>
    </submittedName>
</protein>
<dbReference type="PRINTS" id="PR00301">
    <property type="entry name" value="HEATSHOCK70"/>
</dbReference>
<dbReference type="PROSITE" id="PS00297">
    <property type="entry name" value="HSP70_1"/>
    <property type="match status" value="1"/>
</dbReference>
<feature type="region of interest" description="Disordered" evidence="4">
    <location>
        <begin position="1"/>
        <end position="50"/>
    </location>
</feature>
<dbReference type="InterPro" id="IPR013126">
    <property type="entry name" value="Hsp_70_fam"/>
</dbReference>
<dbReference type="GO" id="GO:0140662">
    <property type="term" value="F:ATP-dependent protein folding chaperone"/>
    <property type="evidence" value="ECO:0007669"/>
    <property type="project" value="InterPro"/>
</dbReference>
<evidence type="ECO:0000256" key="1">
    <source>
        <dbReference type="ARBA" id="ARBA00007381"/>
    </source>
</evidence>
<dbReference type="PROSITE" id="PS00329">
    <property type="entry name" value="HSP70_2"/>
    <property type="match status" value="1"/>
</dbReference>
<dbReference type="FunFam" id="3.30.420.40:FF:000026">
    <property type="entry name" value="Heat shock protein 70"/>
    <property type="match status" value="1"/>
</dbReference>
<evidence type="ECO:0000256" key="4">
    <source>
        <dbReference type="SAM" id="MobiDB-lite"/>
    </source>
</evidence>
<keyword evidence="2" id="KW-0547">Nucleotide-binding</keyword>
<dbReference type="Gene3D" id="3.30.420.40">
    <property type="match status" value="2"/>
</dbReference>
<comment type="similarity">
    <text evidence="1">Belongs to the heat shock protein 70 family.</text>
</comment>
<sequence>MGCTQSQNRKTKNGSNLHVTETRHLDTTSINDSESSTSSNDFESSTSNEPVSAIGIDLGTSYSGVGVFRNGKVEIIPNEQGNRLTPSYVAFTDRQWLIGDEAKNRLSINPQNTVFHFKRLIGRKFSDSIVQSNMKRWPFKVINDYEKPKIEVKYKNQIKQFTPEEISSMILIKMKHIAESYLGHTVTSAVITVPASFNDSQCQSTRDAATIAGLKVLRLINESTAAAIAYGLDKQEISNERNILIYDLGGGTFNVSVISLIKGIFEVKSTTGDGYFGGEDCDKRMTVKDALLLPLGIEGHSLGSDPITHKKMRAEQASSTSNNASSNQSTSTASSNQSTATASSNQSTSSTSAQTDTPDDKSEQHSTEPIKTEK</sequence>
<organism evidence="5 6">
    <name type="scientific">Adineta steineri</name>
    <dbReference type="NCBI Taxonomy" id="433720"/>
    <lineage>
        <taxon>Eukaryota</taxon>
        <taxon>Metazoa</taxon>
        <taxon>Spiralia</taxon>
        <taxon>Gnathifera</taxon>
        <taxon>Rotifera</taxon>
        <taxon>Eurotatoria</taxon>
        <taxon>Bdelloidea</taxon>
        <taxon>Adinetida</taxon>
        <taxon>Adinetidae</taxon>
        <taxon>Adineta</taxon>
    </lineage>
</organism>
<evidence type="ECO:0000313" key="5">
    <source>
        <dbReference type="EMBL" id="CAF0746516.1"/>
    </source>
</evidence>
<name>A0A813PBV8_9BILA</name>
<dbReference type="GO" id="GO:0005524">
    <property type="term" value="F:ATP binding"/>
    <property type="evidence" value="ECO:0007669"/>
    <property type="project" value="UniProtKB-KW"/>
</dbReference>
<comment type="caution">
    <text evidence="5">The sequence shown here is derived from an EMBL/GenBank/DDBJ whole genome shotgun (WGS) entry which is preliminary data.</text>
</comment>
<dbReference type="SUPFAM" id="SSF53067">
    <property type="entry name" value="Actin-like ATPase domain"/>
    <property type="match status" value="2"/>
</dbReference>
<feature type="compositionally biased region" description="Polar residues" evidence="4">
    <location>
        <begin position="1"/>
        <end position="19"/>
    </location>
</feature>
<feature type="compositionally biased region" description="Basic and acidic residues" evidence="4">
    <location>
        <begin position="358"/>
        <end position="374"/>
    </location>
</feature>
<dbReference type="FunFam" id="3.30.30.30:FF:000001">
    <property type="entry name" value="heat shock 70 kDa protein-like"/>
    <property type="match status" value="1"/>
</dbReference>
<dbReference type="OrthoDB" id="2401965at2759"/>
<dbReference type="InterPro" id="IPR043129">
    <property type="entry name" value="ATPase_NBD"/>
</dbReference>
<feature type="compositionally biased region" description="Low complexity" evidence="4">
    <location>
        <begin position="316"/>
        <end position="355"/>
    </location>
</feature>
<evidence type="ECO:0000256" key="2">
    <source>
        <dbReference type="ARBA" id="ARBA00022741"/>
    </source>
</evidence>
<dbReference type="PANTHER" id="PTHR19375">
    <property type="entry name" value="HEAT SHOCK PROTEIN 70KDA"/>
    <property type="match status" value="1"/>
</dbReference>
<evidence type="ECO:0000256" key="3">
    <source>
        <dbReference type="ARBA" id="ARBA00022840"/>
    </source>
</evidence>
<evidence type="ECO:0000313" key="6">
    <source>
        <dbReference type="Proteomes" id="UP000663832"/>
    </source>
</evidence>
<dbReference type="Pfam" id="PF00012">
    <property type="entry name" value="HSP70"/>
    <property type="match status" value="1"/>
</dbReference>
<gene>
    <name evidence="5" type="ORF">QVE165_LOCUS1223</name>
</gene>
<keyword evidence="3" id="KW-0067">ATP-binding</keyword>
<dbReference type="InterPro" id="IPR018181">
    <property type="entry name" value="Heat_shock_70_CS"/>
</dbReference>
<dbReference type="AlphaFoldDB" id="A0A813PBV8"/>
<dbReference type="EMBL" id="CAJNOM010000004">
    <property type="protein sequence ID" value="CAF0746516.1"/>
    <property type="molecule type" value="Genomic_DNA"/>
</dbReference>
<reference evidence="5" key="1">
    <citation type="submission" date="2021-02" db="EMBL/GenBank/DDBJ databases">
        <authorList>
            <person name="Nowell W R."/>
        </authorList>
    </citation>
    <scope>NUCLEOTIDE SEQUENCE</scope>
</reference>
<feature type="compositionally biased region" description="Low complexity" evidence="4">
    <location>
        <begin position="27"/>
        <end position="49"/>
    </location>
</feature>
<feature type="region of interest" description="Disordered" evidence="4">
    <location>
        <begin position="311"/>
        <end position="374"/>
    </location>
</feature>